<feature type="region of interest" description="Disordered" evidence="2">
    <location>
        <begin position="312"/>
        <end position="332"/>
    </location>
</feature>
<evidence type="ECO:0000256" key="2">
    <source>
        <dbReference type="SAM" id="MobiDB-lite"/>
    </source>
</evidence>
<evidence type="ECO:0000256" key="3">
    <source>
        <dbReference type="SAM" id="Phobius"/>
    </source>
</evidence>
<dbReference type="GO" id="GO:0098542">
    <property type="term" value="P:defense response to other organism"/>
    <property type="evidence" value="ECO:0007669"/>
    <property type="project" value="TreeGrafter"/>
</dbReference>
<dbReference type="Proteomes" id="UP000604825">
    <property type="component" value="Unassembled WGS sequence"/>
</dbReference>
<dbReference type="PANTHER" id="PTHR23155">
    <property type="entry name" value="DISEASE RESISTANCE PROTEIN RP"/>
    <property type="match status" value="1"/>
</dbReference>
<evidence type="ECO:0000259" key="4">
    <source>
        <dbReference type="SMART" id="SM00382"/>
    </source>
</evidence>
<dbReference type="EMBL" id="CAJGYO010000010">
    <property type="protein sequence ID" value="CAD6255439.1"/>
    <property type="molecule type" value="Genomic_DNA"/>
</dbReference>
<name>A0A811Q8N7_9POAL</name>
<feature type="compositionally biased region" description="Basic and acidic residues" evidence="2">
    <location>
        <begin position="320"/>
        <end position="332"/>
    </location>
</feature>
<accession>A0A811Q8N7</accession>
<dbReference type="PANTHER" id="PTHR23155:SF1058">
    <property type="entry name" value="OS11G0668100 PROTEIN"/>
    <property type="match status" value="1"/>
</dbReference>
<sequence length="1138" mass="129689">MAKTSEVIAGIALGIPIMSWLLVPIITFLVNKFFSILLNDTSRKLSNLENLTIPSLKETLIEVEEQRMLRAAKDVRSESDLRTLDGLATELKSALYEAEEILDLIDYYRIEKKIVDDAKENGRSWVQQILCAFGACMVHCKGSSWVQHLHGGVDFCITCCKGSLFGRSGGQLPISRASSISVVQRLCGGYHIANSRRSGMQWLCDWFWHLVLKITNCCRYGVPRLCSQFRHLVFKFAKLCQSGIQTLYGLPADVIAANQDWSYKVIGIKSNQKDGTATGSFLLTIARNSLTKRIEHLENVLNDLKKSHLLNQQSSSSQIPKKDSNKERSRRQEDIEYLCRSIERKVFGRDKEREMIISMLRRGPGPDTPSSSTSKHYSVIGIYGIAGSGKSTLAQYVCDYEKAEGQHFDPVMFIHVSEAFRVDKIFRDMLREIRKDRQSDSNDVKGLHDELKEKLKGKRFLLVLDDLWVSGENREERAILLGVLDAGQSGSRILVTAQKKDAAAALGAQEQIPIPDMEEEQYFSMFMHYALEGTRSDNGRFIAIGRKIAKRLGRSPIAAITVAARLQSNNSIDFWETTGNLDMLNETMGALWWSYQQLGIDIRRCFSYCSTFPKGYRLVRDELVRIWIAHGFVNTRMNATEQLEDIGLRYLNELLTFSFLQVERTIFGTETEAFTIHDLLHELAERVCGTECFRIVSNALPKDIPQEVRHLFVGIGTDNRAVITKKILDLVNLRTLIIDEEYSENKRKIFAAQDAEELDHTLINEKLFDRMFKSLRKLRVLIFKTKYYHEQVLLVPSSIDQMKHLRYLNFNMDCSHRSVELIFPSTFSKLYHMQSIYAEKVSCAEDITKNLTSLRHSSSSSMGFANIGRLTSLQSLGYFQVKKEQGYELKQLKHLNNLRGTLVIDGLGIVRSKEEALEAHLAGKKRLRKLELSFCVRQAGDPNAVAEILNLLLPPEDPGKSSRSTNRDKATRYHGWMMGGQTPDAAAEVLEGLCPPKDLVALTINRYKGSRYPSWMLSHHNPDALKHLQQLKLHNCSPLEYFPGDIELFSCLRELQVSLCNWDSLPENMELLVSLRSVLIMRCDKMERLPTLPRSLVKIEIHGCRVLSRTCQVEGHENWQKIQHVPERHISPRRACHN</sequence>
<dbReference type="Pfam" id="PF25019">
    <property type="entry name" value="LRR_R13L1-DRL21"/>
    <property type="match status" value="2"/>
</dbReference>
<dbReference type="Gene3D" id="3.80.10.10">
    <property type="entry name" value="Ribonuclease Inhibitor"/>
    <property type="match status" value="1"/>
</dbReference>
<dbReference type="InterPro" id="IPR036388">
    <property type="entry name" value="WH-like_DNA-bd_sf"/>
</dbReference>
<dbReference type="AlphaFoldDB" id="A0A811Q8N7"/>
<dbReference type="InterPro" id="IPR002182">
    <property type="entry name" value="NB-ARC"/>
</dbReference>
<comment type="caution">
    <text evidence="5">The sequence shown here is derived from an EMBL/GenBank/DDBJ whole genome shotgun (WGS) entry which is preliminary data.</text>
</comment>
<keyword evidence="3" id="KW-1133">Transmembrane helix</keyword>
<keyword evidence="1" id="KW-0611">Plant defense</keyword>
<dbReference type="PRINTS" id="PR00364">
    <property type="entry name" value="DISEASERSIST"/>
</dbReference>
<dbReference type="InterPro" id="IPR058922">
    <property type="entry name" value="WHD_DRP"/>
</dbReference>
<organism evidence="5 6">
    <name type="scientific">Miscanthus lutarioriparius</name>
    <dbReference type="NCBI Taxonomy" id="422564"/>
    <lineage>
        <taxon>Eukaryota</taxon>
        <taxon>Viridiplantae</taxon>
        <taxon>Streptophyta</taxon>
        <taxon>Embryophyta</taxon>
        <taxon>Tracheophyta</taxon>
        <taxon>Spermatophyta</taxon>
        <taxon>Magnoliopsida</taxon>
        <taxon>Liliopsida</taxon>
        <taxon>Poales</taxon>
        <taxon>Poaceae</taxon>
        <taxon>PACMAD clade</taxon>
        <taxon>Panicoideae</taxon>
        <taxon>Andropogonodae</taxon>
        <taxon>Andropogoneae</taxon>
        <taxon>Saccharinae</taxon>
        <taxon>Miscanthus</taxon>
    </lineage>
</organism>
<dbReference type="InterPro" id="IPR027417">
    <property type="entry name" value="P-loop_NTPase"/>
</dbReference>
<dbReference type="InterPro" id="IPR032675">
    <property type="entry name" value="LRR_dom_sf"/>
</dbReference>
<evidence type="ECO:0000256" key="1">
    <source>
        <dbReference type="ARBA" id="ARBA00022821"/>
    </source>
</evidence>
<dbReference type="InterPro" id="IPR003593">
    <property type="entry name" value="AAA+_ATPase"/>
</dbReference>
<feature type="domain" description="AAA+ ATPase" evidence="4">
    <location>
        <begin position="376"/>
        <end position="518"/>
    </location>
</feature>
<reference evidence="5" key="1">
    <citation type="submission" date="2020-10" db="EMBL/GenBank/DDBJ databases">
        <authorList>
            <person name="Han B."/>
            <person name="Lu T."/>
            <person name="Zhao Q."/>
            <person name="Huang X."/>
            <person name="Zhao Y."/>
        </authorList>
    </citation>
    <scope>NUCLEOTIDE SEQUENCE</scope>
</reference>
<dbReference type="SMART" id="SM00382">
    <property type="entry name" value="AAA"/>
    <property type="match status" value="1"/>
</dbReference>
<keyword evidence="6" id="KW-1185">Reference proteome</keyword>
<dbReference type="Pfam" id="PF00931">
    <property type="entry name" value="NB-ARC"/>
    <property type="match status" value="1"/>
</dbReference>
<proteinExistence type="predicted"/>
<dbReference type="OrthoDB" id="696178at2759"/>
<dbReference type="Gene3D" id="1.10.10.10">
    <property type="entry name" value="Winged helix-like DNA-binding domain superfamily/Winged helix DNA-binding domain"/>
    <property type="match status" value="1"/>
</dbReference>
<gene>
    <name evidence="5" type="ORF">NCGR_LOCUS38984</name>
</gene>
<dbReference type="GO" id="GO:0043531">
    <property type="term" value="F:ADP binding"/>
    <property type="evidence" value="ECO:0007669"/>
    <property type="project" value="InterPro"/>
</dbReference>
<dbReference type="SUPFAM" id="SSF52540">
    <property type="entry name" value="P-loop containing nucleoside triphosphate hydrolases"/>
    <property type="match status" value="1"/>
</dbReference>
<dbReference type="InterPro" id="IPR056789">
    <property type="entry name" value="LRR_R13L1-DRL21"/>
</dbReference>
<dbReference type="Gene3D" id="3.40.50.300">
    <property type="entry name" value="P-loop containing nucleotide triphosphate hydrolases"/>
    <property type="match status" value="1"/>
</dbReference>
<evidence type="ECO:0000313" key="5">
    <source>
        <dbReference type="EMBL" id="CAD6255439.1"/>
    </source>
</evidence>
<feature type="transmembrane region" description="Helical" evidence="3">
    <location>
        <begin position="7"/>
        <end position="30"/>
    </location>
</feature>
<protein>
    <recommendedName>
        <fullName evidence="4">AAA+ ATPase domain-containing protein</fullName>
    </recommendedName>
</protein>
<dbReference type="Pfam" id="PF23559">
    <property type="entry name" value="WHD_DRP"/>
    <property type="match status" value="1"/>
</dbReference>
<dbReference type="InterPro" id="IPR044974">
    <property type="entry name" value="Disease_R_plants"/>
</dbReference>
<keyword evidence="3" id="KW-0812">Transmembrane</keyword>
<keyword evidence="3" id="KW-0472">Membrane</keyword>
<evidence type="ECO:0000313" key="6">
    <source>
        <dbReference type="Proteomes" id="UP000604825"/>
    </source>
</evidence>
<dbReference type="SUPFAM" id="SSF52058">
    <property type="entry name" value="L domain-like"/>
    <property type="match status" value="1"/>
</dbReference>